<dbReference type="AlphaFoldDB" id="A0A2R6B8J1"/>
<organism evidence="1 2">
    <name type="scientific">Candidatus Marsarchaeota G2 archaeon ECH_B_2</name>
    <dbReference type="NCBI Taxonomy" id="1978160"/>
    <lineage>
        <taxon>Archaea</taxon>
        <taxon>Candidatus Marsarchaeota</taxon>
        <taxon>Candidatus Marsarchaeota group 2</taxon>
    </lineage>
</organism>
<proteinExistence type="predicted"/>
<accession>A0A2R6B8J1</accession>
<dbReference type="EMBL" id="NEXH01000015">
    <property type="protein sequence ID" value="PSN94961.1"/>
    <property type="molecule type" value="Genomic_DNA"/>
</dbReference>
<name>A0A2R6B8J1_9ARCH</name>
<sequence>MVYEFELRIERYLSSAPGAVKSLLEAKAEVFAVKLKQAGGGGSKITRDNQIVYTKEKPLSTLKINPALEKPIDTSPVVGGAVRGAVLEVPT</sequence>
<evidence type="ECO:0000313" key="2">
    <source>
        <dbReference type="Proteomes" id="UP000241284"/>
    </source>
</evidence>
<comment type="caution">
    <text evidence="1">The sequence shown here is derived from an EMBL/GenBank/DDBJ whole genome shotgun (WGS) entry which is preliminary data.</text>
</comment>
<evidence type="ECO:0000313" key="1">
    <source>
        <dbReference type="EMBL" id="PSN94961.1"/>
    </source>
</evidence>
<reference evidence="1 2" key="1">
    <citation type="submission" date="2017-04" db="EMBL/GenBank/DDBJ databases">
        <title>Novel microbial lineages endemic to geothermal iron-oxide mats fill important gaps in the evolutionary history of Archaea.</title>
        <authorList>
            <person name="Jay Z.J."/>
            <person name="Beam J.P."/>
            <person name="Dlakic M."/>
            <person name="Rusch D.B."/>
            <person name="Kozubal M.A."/>
            <person name="Inskeep W.P."/>
        </authorList>
    </citation>
    <scope>NUCLEOTIDE SEQUENCE [LARGE SCALE GENOMIC DNA]</scope>
    <source>
        <strain evidence="1">ECH_B_2</strain>
    </source>
</reference>
<gene>
    <name evidence="1" type="ORF">B9Q06_07170</name>
</gene>
<protein>
    <submittedName>
        <fullName evidence="1">Uncharacterized protein</fullName>
    </submittedName>
</protein>
<dbReference type="Proteomes" id="UP000241284">
    <property type="component" value="Unassembled WGS sequence"/>
</dbReference>